<dbReference type="AlphaFoldDB" id="A0A453ESE1"/>
<reference evidence="2" key="2">
    <citation type="journal article" date="2017" name="Nat. Plants">
        <title>The Aegilops tauschii genome reveals multiple impacts of transposons.</title>
        <authorList>
            <person name="Zhao G."/>
            <person name="Zou C."/>
            <person name="Li K."/>
            <person name="Wang K."/>
            <person name="Li T."/>
            <person name="Gao L."/>
            <person name="Zhang X."/>
            <person name="Wang H."/>
            <person name="Yang Z."/>
            <person name="Liu X."/>
            <person name="Jiang W."/>
            <person name="Mao L."/>
            <person name="Kong X."/>
            <person name="Jiao Y."/>
            <person name="Jia J."/>
        </authorList>
    </citation>
    <scope>NUCLEOTIDE SEQUENCE [LARGE SCALE GENOMIC DNA]</scope>
    <source>
        <strain evidence="2">cv. AL8/78</strain>
    </source>
</reference>
<proteinExistence type="predicted"/>
<reference evidence="1" key="4">
    <citation type="submission" date="2019-03" db="UniProtKB">
        <authorList>
            <consortium name="EnsemblPlants"/>
        </authorList>
    </citation>
    <scope>IDENTIFICATION</scope>
</reference>
<evidence type="ECO:0000313" key="2">
    <source>
        <dbReference type="Proteomes" id="UP000015105"/>
    </source>
</evidence>
<reference evidence="1" key="3">
    <citation type="journal article" date="2017" name="Nature">
        <title>Genome sequence of the progenitor of the wheat D genome Aegilops tauschii.</title>
        <authorList>
            <person name="Luo M.C."/>
            <person name="Gu Y.Q."/>
            <person name="Puiu D."/>
            <person name="Wang H."/>
            <person name="Twardziok S.O."/>
            <person name="Deal K.R."/>
            <person name="Huo N."/>
            <person name="Zhu T."/>
            <person name="Wang L."/>
            <person name="Wang Y."/>
            <person name="McGuire P.E."/>
            <person name="Liu S."/>
            <person name="Long H."/>
            <person name="Ramasamy R.K."/>
            <person name="Rodriguez J.C."/>
            <person name="Van S.L."/>
            <person name="Yuan L."/>
            <person name="Wang Z."/>
            <person name="Xia Z."/>
            <person name="Xiao L."/>
            <person name="Anderson O.D."/>
            <person name="Ouyang S."/>
            <person name="Liang Y."/>
            <person name="Zimin A.V."/>
            <person name="Pertea G."/>
            <person name="Qi P."/>
            <person name="Bennetzen J.L."/>
            <person name="Dai X."/>
            <person name="Dawson M.W."/>
            <person name="Muller H.G."/>
            <person name="Kugler K."/>
            <person name="Rivarola-Duarte L."/>
            <person name="Spannagl M."/>
            <person name="Mayer K.F.X."/>
            <person name="Lu F.H."/>
            <person name="Bevan M.W."/>
            <person name="Leroy P."/>
            <person name="Li P."/>
            <person name="You F.M."/>
            <person name="Sun Q."/>
            <person name="Liu Z."/>
            <person name="Lyons E."/>
            <person name="Wicker T."/>
            <person name="Salzberg S.L."/>
            <person name="Devos K.M."/>
            <person name="Dvorak J."/>
        </authorList>
    </citation>
    <scope>NUCLEOTIDE SEQUENCE [LARGE SCALE GENOMIC DNA]</scope>
    <source>
        <strain evidence="1">cv. AL8/78</strain>
    </source>
</reference>
<reference evidence="1" key="5">
    <citation type="journal article" date="2021" name="G3 (Bethesda)">
        <title>Aegilops tauschii genome assembly Aet v5.0 features greater sequence contiguity and improved annotation.</title>
        <authorList>
            <person name="Wang L."/>
            <person name="Zhu T."/>
            <person name="Rodriguez J.C."/>
            <person name="Deal K.R."/>
            <person name="Dubcovsky J."/>
            <person name="McGuire P.E."/>
            <person name="Lux T."/>
            <person name="Spannagl M."/>
            <person name="Mayer K.F.X."/>
            <person name="Baldrich P."/>
            <person name="Meyers B.C."/>
            <person name="Huo N."/>
            <person name="Gu Y.Q."/>
            <person name="Zhou H."/>
            <person name="Devos K.M."/>
            <person name="Bennetzen J.L."/>
            <person name="Unver T."/>
            <person name="Budak H."/>
            <person name="Gulick P.J."/>
            <person name="Galiba G."/>
            <person name="Kalapos B."/>
            <person name="Nelson D.R."/>
            <person name="Li P."/>
            <person name="You F.M."/>
            <person name="Luo M.C."/>
            <person name="Dvorak J."/>
        </authorList>
    </citation>
    <scope>NUCLEOTIDE SEQUENCE [LARGE SCALE GENOMIC DNA]</scope>
    <source>
        <strain evidence="1">cv. AL8/78</strain>
    </source>
</reference>
<dbReference type="EnsemblPlants" id="AET3Gv20437900.5">
    <property type="protein sequence ID" value="AET3Gv20437900.5"/>
    <property type="gene ID" value="AET3Gv20437900"/>
</dbReference>
<protein>
    <submittedName>
        <fullName evidence="1">Uncharacterized protein</fullName>
    </submittedName>
</protein>
<evidence type="ECO:0000313" key="1">
    <source>
        <dbReference type="EnsemblPlants" id="AET3Gv20437900.5"/>
    </source>
</evidence>
<name>A0A453ESE1_AEGTS</name>
<accession>A0A453ESE1</accession>
<dbReference type="Proteomes" id="UP000015105">
    <property type="component" value="Chromosome 3D"/>
</dbReference>
<dbReference type="Gramene" id="AET3Gv20437900.5">
    <property type="protein sequence ID" value="AET3Gv20437900.5"/>
    <property type="gene ID" value="AET3Gv20437900"/>
</dbReference>
<keyword evidence="2" id="KW-1185">Reference proteome</keyword>
<sequence length="35" mass="4151">MKMCYFLMLKVFSNFERFKSNLENGTSSTEFVFSS</sequence>
<organism evidence="1 2">
    <name type="scientific">Aegilops tauschii subsp. strangulata</name>
    <name type="common">Goatgrass</name>
    <dbReference type="NCBI Taxonomy" id="200361"/>
    <lineage>
        <taxon>Eukaryota</taxon>
        <taxon>Viridiplantae</taxon>
        <taxon>Streptophyta</taxon>
        <taxon>Embryophyta</taxon>
        <taxon>Tracheophyta</taxon>
        <taxon>Spermatophyta</taxon>
        <taxon>Magnoliopsida</taxon>
        <taxon>Liliopsida</taxon>
        <taxon>Poales</taxon>
        <taxon>Poaceae</taxon>
        <taxon>BOP clade</taxon>
        <taxon>Pooideae</taxon>
        <taxon>Triticodae</taxon>
        <taxon>Triticeae</taxon>
        <taxon>Triticinae</taxon>
        <taxon>Aegilops</taxon>
    </lineage>
</organism>
<reference evidence="2" key="1">
    <citation type="journal article" date="2014" name="Science">
        <title>Ancient hybridizations among the ancestral genomes of bread wheat.</title>
        <authorList>
            <consortium name="International Wheat Genome Sequencing Consortium,"/>
            <person name="Marcussen T."/>
            <person name="Sandve S.R."/>
            <person name="Heier L."/>
            <person name="Spannagl M."/>
            <person name="Pfeifer M."/>
            <person name="Jakobsen K.S."/>
            <person name="Wulff B.B."/>
            <person name="Steuernagel B."/>
            <person name="Mayer K.F."/>
            <person name="Olsen O.A."/>
        </authorList>
    </citation>
    <scope>NUCLEOTIDE SEQUENCE [LARGE SCALE GENOMIC DNA]</scope>
    <source>
        <strain evidence="2">cv. AL8/78</strain>
    </source>
</reference>